<dbReference type="SUPFAM" id="SSF50353">
    <property type="entry name" value="Cytokine"/>
    <property type="match status" value="1"/>
</dbReference>
<dbReference type="InterPro" id="IPR002209">
    <property type="entry name" value="Fibroblast_GF_fam"/>
</dbReference>
<evidence type="ECO:0000256" key="1">
    <source>
        <dbReference type="ARBA" id="ARBA00007936"/>
    </source>
</evidence>
<dbReference type="AlphaFoldDB" id="A0A7M5UEG5"/>
<dbReference type="CDD" id="cd00058">
    <property type="entry name" value="beta-trefoil_FGF"/>
    <property type="match status" value="1"/>
</dbReference>
<evidence type="ECO:0008006" key="4">
    <source>
        <dbReference type="Google" id="ProtNLM"/>
    </source>
</evidence>
<dbReference type="Pfam" id="PF00167">
    <property type="entry name" value="FGF"/>
    <property type="match status" value="1"/>
</dbReference>
<organism evidence="2 3">
    <name type="scientific">Clytia hemisphaerica</name>
    <dbReference type="NCBI Taxonomy" id="252671"/>
    <lineage>
        <taxon>Eukaryota</taxon>
        <taxon>Metazoa</taxon>
        <taxon>Cnidaria</taxon>
        <taxon>Hydrozoa</taxon>
        <taxon>Hydroidolina</taxon>
        <taxon>Leptothecata</taxon>
        <taxon>Obeliida</taxon>
        <taxon>Clytiidae</taxon>
        <taxon>Clytia</taxon>
    </lineage>
</organism>
<dbReference type="GO" id="GO:0008083">
    <property type="term" value="F:growth factor activity"/>
    <property type="evidence" value="ECO:0007669"/>
    <property type="project" value="InterPro"/>
</dbReference>
<reference evidence="2" key="1">
    <citation type="submission" date="2021-01" db="UniProtKB">
        <authorList>
            <consortium name="EnsemblMetazoa"/>
        </authorList>
    </citation>
    <scope>IDENTIFICATION</scope>
</reference>
<dbReference type="RefSeq" id="XP_066931335.1">
    <property type="nucleotide sequence ID" value="XM_067075234.1"/>
</dbReference>
<dbReference type="Gene3D" id="2.80.10.50">
    <property type="match status" value="1"/>
</dbReference>
<evidence type="ECO:0000313" key="2">
    <source>
        <dbReference type="EnsemblMetazoa" id="CLYHEMP009579.2"/>
    </source>
</evidence>
<dbReference type="SMART" id="SM00442">
    <property type="entry name" value="FGF"/>
    <property type="match status" value="1"/>
</dbReference>
<dbReference type="GeneID" id="136819068"/>
<dbReference type="InterPro" id="IPR008996">
    <property type="entry name" value="IL1/FGF"/>
</dbReference>
<accession>A0A7M5UEG5</accession>
<dbReference type="Proteomes" id="UP000594262">
    <property type="component" value="Unplaced"/>
</dbReference>
<proteinExistence type="inferred from homology"/>
<sequence length="188" mass="21370">MLATLSISKEYHHKTTTNNAYNLGDNMSDDPNNNNHLIRTDSKVGKLVKGKLLRYARRRRLLCKNGMYLAIDKNGVHGTKDPNNPYAEIQVLSIGSDMLALWGTRAGLYLAVDTESGKIYTTSEEGKHCVFIETFTKDFNNIFESYKSVYDNQAKYIALNSQNKLAMTDHNEAKPDRNGKFIWELVDK</sequence>
<dbReference type="EnsemblMetazoa" id="CLYHEMT009579.2">
    <property type="protein sequence ID" value="CLYHEMP009579.2"/>
    <property type="gene ID" value="CLYHEMG009579"/>
</dbReference>
<protein>
    <recommendedName>
        <fullName evidence="4">Fibroblast growth factor</fullName>
    </recommendedName>
</protein>
<dbReference type="InterPro" id="IPR056378">
    <property type="entry name" value="Let-756-like_FGF"/>
</dbReference>
<evidence type="ECO:0000313" key="3">
    <source>
        <dbReference type="Proteomes" id="UP000594262"/>
    </source>
</evidence>
<dbReference type="OrthoDB" id="6158176at2759"/>
<dbReference type="PANTHER" id="PTHR11486">
    <property type="entry name" value="FIBROBLAST GROWTH FACTOR"/>
    <property type="match status" value="1"/>
</dbReference>
<dbReference type="EnsemblMetazoa" id="CLYHEMT009579.1">
    <property type="protein sequence ID" value="CLYHEMP009579.1"/>
    <property type="gene ID" value="CLYHEMG009579"/>
</dbReference>
<name>A0A7M5UEG5_9CNID</name>
<keyword evidence="3" id="KW-1185">Reference proteome</keyword>
<comment type="similarity">
    <text evidence="1">Belongs to the heparin-binding growth factors family.</text>
</comment>